<dbReference type="PRINTS" id="PR01159">
    <property type="entry name" value="DNAGYRASEB"/>
</dbReference>
<dbReference type="SUPFAM" id="SSF55874">
    <property type="entry name" value="ATPase domain of HSP90 chaperone/DNA topoisomerase II/histidine kinase"/>
    <property type="match status" value="1"/>
</dbReference>
<dbReference type="InterPro" id="IPR013506">
    <property type="entry name" value="Topo_IIA_bsu_dom2"/>
</dbReference>
<dbReference type="InterPro" id="IPR020568">
    <property type="entry name" value="Ribosomal_Su5_D2-typ_SF"/>
</dbReference>
<dbReference type="PANTHER" id="PTHR45866">
    <property type="entry name" value="DNA GYRASE/TOPOISOMERASE SUBUNIT B"/>
    <property type="match status" value="1"/>
</dbReference>
<comment type="similarity">
    <text evidence="2">Belongs to the type II topoisomerase GyrB family.</text>
</comment>
<evidence type="ECO:0000259" key="9">
    <source>
        <dbReference type="Pfam" id="PF00204"/>
    </source>
</evidence>
<feature type="domain" description="DNA topoisomerase type IIA subunit B" evidence="9">
    <location>
        <begin position="197"/>
        <end position="355"/>
    </location>
</feature>
<evidence type="ECO:0000256" key="1">
    <source>
        <dbReference type="ARBA" id="ARBA00000185"/>
    </source>
</evidence>
<keyword evidence="5" id="KW-0067">ATP-binding</keyword>
<evidence type="ECO:0000256" key="2">
    <source>
        <dbReference type="ARBA" id="ARBA00010708"/>
    </source>
</evidence>
<dbReference type="EMBL" id="JAINZZ010000049">
    <property type="protein sequence ID" value="MBY8881479.1"/>
    <property type="molecule type" value="Genomic_DNA"/>
</dbReference>
<dbReference type="SUPFAM" id="SSF54211">
    <property type="entry name" value="Ribosomal protein S5 domain 2-like"/>
    <property type="match status" value="1"/>
</dbReference>
<dbReference type="InterPro" id="IPR000565">
    <property type="entry name" value="Topo_IIA_B"/>
</dbReference>
<organism evidence="10 11">
    <name type="scientific">Actinacidiphila acidipaludis</name>
    <dbReference type="NCBI Taxonomy" id="2873382"/>
    <lineage>
        <taxon>Bacteria</taxon>
        <taxon>Bacillati</taxon>
        <taxon>Actinomycetota</taxon>
        <taxon>Actinomycetes</taxon>
        <taxon>Kitasatosporales</taxon>
        <taxon>Streptomycetaceae</taxon>
        <taxon>Actinacidiphila</taxon>
    </lineage>
</organism>
<sequence>MYVGTTTQRGLHTMVFQVIGRSVDEVLDGRASRVTVTLRADGGVCVADDGGGVPMAGSGSGDGIALEDLLTCDYVWSRADGRRRVLVSSIGLGPFVANALSTRMTAEVESGGAREVREYARGVATEPAVAGGPATGDGTTITFWPDPEIFPDPHCAFDELADRLREVALLNRRLDLTLTDERPADGPLSLRLHFPGGAREFVAFLDAGAGGPAQPEIFGFEVEDERSAGTVEVALRWRDDPEERIHGFANSRATKAGTHLLGLRDGLAAALTAYARQQGLLPETAPDLSPEAIGVGLTAVVSVKLDTPEFEGATRGVLGGTQVRSAVAGAVRDHLGAWLRADPARAAAVVRRVLRGGEGR</sequence>
<dbReference type="Gene3D" id="3.30.230.10">
    <property type="match status" value="1"/>
</dbReference>
<dbReference type="SMART" id="SM00433">
    <property type="entry name" value="TOP2c"/>
    <property type="match status" value="1"/>
</dbReference>
<evidence type="ECO:0000256" key="6">
    <source>
        <dbReference type="ARBA" id="ARBA00023029"/>
    </source>
</evidence>
<accession>A0ABS7QFK4</accession>
<evidence type="ECO:0000256" key="4">
    <source>
        <dbReference type="ARBA" id="ARBA00022741"/>
    </source>
</evidence>
<reference evidence="10 11" key="1">
    <citation type="submission" date="2021-08" db="EMBL/GenBank/DDBJ databases">
        <title>WGS of actinomycetes from Thailand.</title>
        <authorList>
            <person name="Thawai C."/>
        </authorList>
    </citation>
    <scope>NUCLEOTIDE SEQUENCE [LARGE SCALE GENOMIC DNA]</scope>
    <source>
        <strain evidence="10 11">PLK6-54</strain>
    </source>
</reference>
<evidence type="ECO:0000256" key="8">
    <source>
        <dbReference type="ARBA" id="ARBA00023235"/>
    </source>
</evidence>
<keyword evidence="6" id="KW-0799">Topoisomerase</keyword>
<dbReference type="Proteomes" id="UP000778578">
    <property type="component" value="Unassembled WGS sequence"/>
</dbReference>
<keyword evidence="11" id="KW-1185">Reference proteome</keyword>
<comment type="caution">
    <text evidence="10">The sequence shown here is derived from an EMBL/GenBank/DDBJ whole genome shotgun (WGS) entry which is preliminary data.</text>
</comment>
<proteinExistence type="inferred from homology"/>
<evidence type="ECO:0000313" key="10">
    <source>
        <dbReference type="EMBL" id="MBY8881479.1"/>
    </source>
</evidence>
<dbReference type="PANTHER" id="PTHR45866:SF1">
    <property type="entry name" value="DNA GYRASE SUBUNIT B, MITOCHONDRIAL"/>
    <property type="match status" value="1"/>
</dbReference>
<evidence type="ECO:0000256" key="3">
    <source>
        <dbReference type="ARBA" id="ARBA00012895"/>
    </source>
</evidence>
<keyword evidence="4" id="KW-0547">Nucleotide-binding</keyword>
<comment type="catalytic activity">
    <reaction evidence="1">
        <text>ATP-dependent breakage, passage and rejoining of double-stranded DNA.</text>
        <dbReference type="EC" id="5.6.2.2"/>
    </reaction>
</comment>
<gene>
    <name evidence="10" type="ORF">K7862_28130</name>
</gene>
<evidence type="ECO:0000313" key="11">
    <source>
        <dbReference type="Proteomes" id="UP000778578"/>
    </source>
</evidence>
<evidence type="ECO:0000256" key="7">
    <source>
        <dbReference type="ARBA" id="ARBA00023125"/>
    </source>
</evidence>
<dbReference type="InterPro" id="IPR001241">
    <property type="entry name" value="Topo_IIA"/>
</dbReference>
<dbReference type="Gene3D" id="3.30.565.10">
    <property type="entry name" value="Histidine kinase-like ATPase, C-terminal domain"/>
    <property type="match status" value="1"/>
</dbReference>
<keyword evidence="8" id="KW-0413">Isomerase</keyword>
<protein>
    <recommendedName>
        <fullName evidence="3">DNA topoisomerase (ATP-hydrolyzing)</fullName>
        <ecNumber evidence="3">5.6.2.2</ecNumber>
    </recommendedName>
</protein>
<dbReference type="InterPro" id="IPR014721">
    <property type="entry name" value="Ribsml_uS5_D2-typ_fold_subgr"/>
</dbReference>
<dbReference type="EC" id="5.6.2.2" evidence="3"/>
<dbReference type="InterPro" id="IPR036890">
    <property type="entry name" value="HATPase_C_sf"/>
</dbReference>
<name>A0ABS7QFK4_9ACTN</name>
<evidence type="ECO:0000256" key="5">
    <source>
        <dbReference type="ARBA" id="ARBA00022840"/>
    </source>
</evidence>
<keyword evidence="7" id="KW-0238">DNA-binding</keyword>
<dbReference type="Pfam" id="PF00204">
    <property type="entry name" value="DNA_gyraseB"/>
    <property type="match status" value="1"/>
</dbReference>